<feature type="repeat" description="WD" evidence="1">
    <location>
        <begin position="243"/>
        <end position="277"/>
    </location>
</feature>
<protein>
    <recommendedName>
        <fullName evidence="5">WD40-repeat-containing domain</fullName>
    </recommendedName>
</protein>
<evidence type="ECO:0000313" key="4">
    <source>
        <dbReference type="Proteomes" id="UP000683925"/>
    </source>
</evidence>
<sequence>MQALYSSQSNIIQYAKSKIEEHFVEIEQRLEVIFIIYYFLTSFLELMNQLTHLLINPLGMNYENESLLELPQFIQFPINVFDFSQQILEGVKPLVNKVKKNEIEIKDRKISEAFCQQKIIDETIQQNNIMIQENDSQTEEIKESQTQKKIIQVENQQKQLEQQLMMYKQVQFNLIDDSNQQNGIYQKYGILNKEDLNYLILIKNIASLLGVQCIAKKQIASFLVVPITKLYVGNKLIKMSGSAEQHAGSVNCLLLNKQENQLISGGYDHKIVVWKVDFIQNDLTFLYSLDQHSNCVFSLSFNQSETVFGSCGFHEFIIWEKGLQGRWEFIYKQNVSYGYTIHFINDQQFLWVTKSKDDILVFELQNGVFKQNSNKTISLIKNNECEDFFLFPIIHKKEM</sequence>
<dbReference type="OrthoDB" id="10267436at2759"/>
<gene>
    <name evidence="3" type="ORF">POCTA_138.1.T2000005</name>
</gene>
<comment type="caution">
    <text evidence="3">The sequence shown here is derived from an EMBL/GenBank/DDBJ whole genome shotgun (WGS) entry which is preliminary data.</text>
</comment>
<dbReference type="PANTHER" id="PTHR19920">
    <property type="entry name" value="WD40 PROTEIN CIAO1"/>
    <property type="match status" value="1"/>
</dbReference>
<dbReference type="PANTHER" id="PTHR19920:SF0">
    <property type="entry name" value="CYTOSOLIC IRON-SULFUR PROTEIN ASSEMBLY PROTEIN CIAO1-RELATED"/>
    <property type="match status" value="1"/>
</dbReference>
<name>A0A8S1YMD3_PAROT</name>
<feature type="coiled-coil region" evidence="2">
    <location>
        <begin position="143"/>
        <end position="170"/>
    </location>
</feature>
<dbReference type="Pfam" id="PF00400">
    <property type="entry name" value="WD40"/>
    <property type="match status" value="1"/>
</dbReference>
<keyword evidence="1" id="KW-0853">WD repeat</keyword>
<evidence type="ECO:0000313" key="3">
    <source>
        <dbReference type="EMBL" id="CAD8215030.1"/>
    </source>
</evidence>
<keyword evidence="2" id="KW-0175">Coiled coil</keyword>
<evidence type="ECO:0008006" key="5">
    <source>
        <dbReference type="Google" id="ProtNLM"/>
    </source>
</evidence>
<keyword evidence="4" id="KW-1185">Reference proteome</keyword>
<evidence type="ECO:0000256" key="1">
    <source>
        <dbReference type="PROSITE-ProRule" id="PRU00221"/>
    </source>
</evidence>
<dbReference type="PROSITE" id="PS50082">
    <property type="entry name" value="WD_REPEATS_2"/>
    <property type="match status" value="1"/>
</dbReference>
<proteinExistence type="predicted"/>
<dbReference type="InterPro" id="IPR001680">
    <property type="entry name" value="WD40_rpt"/>
</dbReference>
<accession>A0A8S1YMD3</accession>
<dbReference type="GO" id="GO:0097361">
    <property type="term" value="C:cytosolic [4Fe-4S] assembly targeting complex"/>
    <property type="evidence" value="ECO:0007669"/>
    <property type="project" value="TreeGrafter"/>
</dbReference>
<evidence type="ECO:0000256" key="2">
    <source>
        <dbReference type="SAM" id="Coils"/>
    </source>
</evidence>
<dbReference type="Proteomes" id="UP000683925">
    <property type="component" value="Unassembled WGS sequence"/>
</dbReference>
<dbReference type="GO" id="GO:0016226">
    <property type="term" value="P:iron-sulfur cluster assembly"/>
    <property type="evidence" value="ECO:0007669"/>
    <property type="project" value="TreeGrafter"/>
</dbReference>
<dbReference type="PROSITE" id="PS50294">
    <property type="entry name" value="WD_REPEATS_REGION"/>
    <property type="match status" value="1"/>
</dbReference>
<reference evidence="3" key="1">
    <citation type="submission" date="2021-01" db="EMBL/GenBank/DDBJ databases">
        <authorList>
            <consortium name="Genoscope - CEA"/>
            <person name="William W."/>
        </authorList>
    </citation>
    <scope>NUCLEOTIDE SEQUENCE</scope>
</reference>
<dbReference type="SMART" id="SM00320">
    <property type="entry name" value="WD40"/>
    <property type="match status" value="2"/>
</dbReference>
<dbReference type="EMBL" id="CAJJDP010000204">
    <property type="protein sequence ID" value="CAD8215030.1"/>
    <property type="molecule type" value="Genomic_DNA"/>
</dbReference>
<dbReference type="AlphaFoldDB" id="A0A8S1YMD3"/>
<organism evidence="3 4">
    <name type="scientific">Paramecium octaurelia</name>
    <dbReference type="NCBI Taxonomy" id="43137"/>
    <lineage>
        <taxon>Eukaryota</taxon>
        <taxon>Sar</taxon>
        <taxon>Alveolata</taxon>
        <taxon>Ciliophora</taxon>
        <taxon>Intramacronucleata</taxon>
        <taxon>Oligohymenophorea</taxon>
        <taxon>Peniculida</taxon>
        <taxon>Parameciidae</taxon>
        <taxon>Paramecium</taxon>
    </lineage>
</organism>